<dbReference type="AlphaFoldDB" id="A0A045JYE2"/>
<dbReference type="Proteomes" id="UP000048600">
    <property type="component" value="Unassembled WGS sequence"/>
</dbReference>
<dbReference type="OMA" id="VRWQRYS"/>
<evidence type="ECO:0000313" key="4">
    <source>
        <dbReference type="Proteomes" id="UP000671119"/>
    </source>
</evidence>
<reference evidence="1 3" key="1">
    <citation type="submission" date="2015-03" db="EMBL/GenBank/DDBJ databases">
        <authorList>
            <consortium name="Pathogen Informatics"/>
        </authorList>
    </citation>
    <scope>NUCLEOTIDE SEQUENCE [LARGE SCALE GENOMIC DNA]</scope>
    <source>
        <strain evidence="1 3">P00601463</strain>
    </source>
</reference>
<protein>
    <submittedName>
        <fullName evidence="1">Uncharacterized protein</fullName>
    </submittedName>
</protein>
<accession>A0A045JYE2</accession>
<dbReference type="EMBL" id="CHKL01000025">
    <property type="protein sequence ID" value="COV68467.1"/>
    <property type="molecule type" value="Genomic_DNA"/>
</dbReference>
<evidence type="ECO:0000313" key="1">
    <source>
        <dbReference type="EMBL" id="COV68467.1"/>
    </source>
</evidence>
<evidence type="ECO:0000313" key="2">
    <source>
        <dbReference type="EMBL" id="MBP0681667.1"/>
    </source>
</evidence>
<dbReference type="RefSeq" id="WP_003401206.1">
    <property type="nucleotide sequence ID" value="NZ_AP018033.1"/>
</dbReference>
<organism evidence="1 3">
    <name type="scientific">Mycobacterium tuberculosis</name>
    <dbReference type="NCBI Taxonomy" id="1773"/>
    <lineage>
        <taxon>Bacteria</taxon>
        <taxon>Bacillati</taxon>
        <taxon>Actinomycetota</taxon>
        <taxon>Actinomycetes</taxon>
        <taxon>Mycobacteriales</taxon>
        <taxon>Mycobacteriaceae</taxon>
        <taxon>Mycobacterium</taxon>
        <taxon>Mycobacterium tuberculosis complex</taxon>
    </lineage>
</organism>
<reference evidence="2 4" key="2">
    <citation type="submission" date="2021-03" db="EMBL/GenBank/DDBJ databases">
        <title>Whole Genome Sequencing of Mycobacterium tuberculosis clinical isolates from Arunachal Pradesh, India.</title>
        <authorList>
            <person name="Singh S."/>
            <person name="Mudliar S.R."/>
            <person name="Kulsum U."/>
            <person name="Rufai S.B."/>
            <person name="Singh P.K."/>
            <person name="Umpo M."/>
            <person name="Nyori M."/>
        </authorList>
    </citation>
    <scope>NUCLEOTIDE SEQUENCE [LARGE SCALE GENOMIC DNA]</scope>
    <source>
        <strain evidence="2 4">OMICS/BPL/0142/20/SP</strain>
    </source>
</reference>
<name>A0A045JYE2_MYCTX</name>
<proteinExistence type="predicted"/>
<gene>
    <name evidence="1" type="ORF">ERS007741_00436</name>
    <name evidence="2" type="ORF">J8J21_00645</name>
</gene>
<dbReference type="EMBL" id="JAGIZI010000001">
    <property type="protein sequence ID" value="MBP0681667.1"/>
    <property type="molecule type" value="Genomic_DNA"/>
</dbReference>
<evidence type="ECO:0000313" key="3">
    <source>
        <dbReference type="Proteomes" id="UP000048600"/>
    </source>
</evidence>
<sequence length="361" mass="38104">MRGQGHQIFVDELARFATSSADQRVVAIAQRAAEPLRVAVRGRPGVGCRTVARALQGAGSSSGMTVTPQARAADSDVDLVVYVTVEVVKPEDREAIAATRRPVVAVLNKADLAGPLSGAGPIVMAQARCAQFSTLLGVPMESMIGLLAVAALDDLDDTLRAALRALAAHPDGFDALDRAVAGFLAAALPVPTEVRLRLLDTLDLFGIALGMAAFRPGRPSRTPAQLRTLLRRVSGVDAVIDKVTAAGSEVRYRRLLDAVAELEALAAQAKEIGGPIGEFLRDDDTVLARMAAAVDVALAVGLDVGPLDDPAAHLPRAVRWHRYSLDNGDMHRTCGADIARGSLRLWSLAGGMPLHRYRKSS</sequence>
<dbReference type="Proteomes" id="UP000671119">
    <property type="component" value="Unassembled WGS sequence"/>
</dbReference>